<dbReference type="Gene3D" id="3.90.75.20">
    <property type="match status" value="1"/>
</dbReference>
<dbReference type="SUPFAM" id="SSF54060">
    <property type="entry name" value="His-Me finger endonucleases"/>
    <property type="match status" value="1"/>
</dbReference>
<organism evidence="1 2">
    <name type="scientific">Cetraspora pellucida</name>
    <dbReference type="NCBI Taxonomy" id="1433469"/>
    <lineage>
        <taxon>Eukaryota</taxon>
        <taxon>Fungi</taxon>
        <taxon>Fungi incertae sedis</taxon>
        <taxon>Mucoromycota</taxon>
        <taxon>Glomeromycotina</taxon>
        <taxon>Glomeromycetes</taxon>
        <taxon>Diversisporales</taxon>
        <taxon>Gigasporaceae</taxon>
        <taxon>Cetraspora</taxon>
    </lineage>
</organism>
<gene>
    <name evidence="1" type="ORF">CPELLU_LOCUS461</name>
</gene>
<sequence length="252" mass="29796">MSLVMNFEENPSFKILGEYSKGTISKSRRYKGKRFNQIRRVRFRDQECLQIKLNNGSFICDKKYKDLVQKHVWTSYKSGNTRYVKSGGKTFHKHIYPNWKGDIDHFDGNGLNNTLCNLRRVSHKENLKNRRIEHYPGIGWIVFYYDQEGKKDAKQFPCVKPDLEKYEEALKFKRQKYVRYDLKWPTLLQRRDDCELARSSITKGRKGLLEWAITTLTKSYNTVTNPANLTSLLSAHKFFSTLHSLANILRLR</sequence>
<evidence type="ECO:0000313" key="1">
    <source>
        <dbReference type="EMBL" id="CAG8457490.1"/>
    </source>
</evidence>
<dbReference type="Proteomes" id="UP000789759">
    <property type="component" value="Unassembled WGS sequence"/>
</dbReference>
<proteinExistence type="predicted"/>
<dbReference type="OrthoDB" id="10446487at2759"/>
<accession>A0A9N8YWR2</accession>
<keyword evidence="2" id="KW-1185">Reference proteome</keyword>
<dbReference type="AlphaFoldDB" id="A0A9N8YWR2"/>
<evidence type="ECO:0000313" key="2">
    <source>
        <dbReference type="Proteomes" id="UP000789759"/>
    </source>
</evidence>
<protein>
    <submittedName>
        <fullName evidence="1">4714_t:CDS:1</fullName>
    </submittedName>
</protein>
<dbReference type="EMBL" id="CAJVQA010000131">
    <property type="protein sequence ID" value="CAG8457490.1"/>
    <property type="molecule type" value="Genomic_DNA"/>
</dbReference>
<comment type="caution">
    <text evidence="1">The sequence shown here is derived from an EMBL/GenBank/DDBJ whole genome shotgun (WGS) entry which is preliminary data.</text>
</comment>
<name>A0A9N8YWR2_9GLOM</name>
<dbReference type="InterPro" id="IPR044925">
    <property type="entry name" value="His-Me_finger_sf"/>
</dbReference>
<reference evidence="1" key="1">
    <citation type="submission" date="2021-06" db="EMBL/GenBank/DDBJ databases">
        <authorList>
            <person name="Kallberg Y."/>
            <person name="Tangrot J."/>
            <person name="Rosling A."/>
        </authorList>
    </citation>
    <scope>NUCLEOTIDE SEQUENCE</scope>
    <source>
        <strain evidence="1">FL966</strain>
    </source>
</reference>